<dbReference type="PANTHER" id="PTHR10476">
    <property type="entry name" value="CHARGED MULTIVESICULAR BODY PROTEIN"/>
    <property type="match status" value="1"/>
</dbReference>
<gene>
    <name evidence="2" type="ORF">SCF082_LOCUS16653</name>
</gene>
<proteinExistence type="predicted"/>
<sequence>MGNRMTLQEQMRANKRMINKAMRELDRERVTLEREQKKLEADIKKMAAKNQMDAVRVMAKDLVRTKAAIQKFYTMRSNLQGLSIKMQTMKTSHEMGLAMGKMTKAMKRMNKKMKISSLQKLSLEFQMASEKSNVTEEMMNDILDDAFDDGETEEAEDAVVAQVLDEIGVTLTDNLEAAPSGPVKEMRTTKQ</sequence>
<dbReference type="EMBL" id="CAXAMM010010893">
    <property type="protein sequence ID" value="CAK9024489.1"/>
    <property type="molecule type" value="Genomic_DNA"/>
</dbReference>
<accession>A0ABP0KEP2</accession>
<comment type="caution">
    <text evidence="2">The sequence shown here is derived from an EMBL/GenBank/DDBJ whole genome shotgun (WGS) entry which is preliminary data.</text>
</comment>
<evidence type="ECO:0000256" key="1">
    <source>
        <dbReference type="SAM" id="Coils"/>
    </source>
</evidence>
<name>A0ABP0KEP2_9DINO</name>
<protein>
    <submittedName>
        <fullName evidence="2">Charged multivesicular body protein 2a (Chromatin-modifying protein 2a) (CHMP2a)</fullName>
    </submittedName>
</protein>
<feature type="coiled-coil region" evidence="1">
    <location>
        <begin position="4"/>
        <end position="49"/>
    </location>
</feature>
<evidence type="ECO:0000313" key="2">
    <source>
        <dbReference type="EMBL" id="CAK9024489.1"/>
    </source>
</evidence>
<dbReference type="Proteomes" id="UP001642464">
    <property type="component" value="Unassembled WGS sequence"/>
</dbReference>
<organism evidence="2 3">
    <name type="scientific">Durusdinium trenchii</name>
    <dbReference type="NCBI Taxonomy" id="1381693"/>
    <lineage>
        <taxon>Eukaryota</taxon>
        <taxon>Sar</taxon>
        <taxon>Alveolata</taxon>
        <taxon>Dinophyceae</taxon>
        <taxon>Suessiales</taxon>
        <taxon>Symbiodiniaceae</taxon>
        <taxon>Durusdinium</taxon>
    </lineage>
</organism>
<dbReference type="Pfam" id="PF03357">
    <property type="entry name" value="Snf7"/>
    <property type="match status" value="1"/>
</dbReference>
<dbReference type="InterPro" id="IPR005024">
    <property type="entry name" value="Snf7_fam"/>
</dbReference>
<evidence type="ECO:0000313" key="3">
    <source>
        <dbReference type="Proteomes" id="UP001642464"/>
    </source>
</evidence>
<keyword evidence="3" id="KW-1185">Reference proteome</keyword>
<reference evidence="2 3" key="1">
    <citation type="submission" date="2024-02" db="EMBL/GenBank/DDBJ databases">
        <authorList>
            <person name="Chen Y."/>
            <person name="Shah S."/>
            <person name="Dougan E. K."/>
            <person name="Thang M."/>
            <person name="Chan C."/>
        </authorList>
    </citation>
    <scope>NUCLEOTIDE SEQUENCE [LARGE SCALE GENOMIC DNA]</scope>
</reference>
<dbReference type="Gene3D" id="6.10.140.1230">
    <property type="match status" value="1"/>
</dbReference>
<keyword evidence="1" id="KW-0175">Coiled coil</keyword>